<sequence>MSIYLSAALASNRKGRFLQTVAGATPLESDWLNSPPACGLLLVQAEELTNYEACQSLYLWAMQAGCAALVINPQMAQLATLAELPITLDWSLAPTTLSAQEPELTALLATETDQMITGFAGSADRLQHMAGDAVHTRYIRKHSNSGLFAVTTLPLWSLSLLDHAEVLVSWLNWFLDHAGLAAPIAEKKTALAEYSPDKYDLVVLLLLYAGSGKSLTALCENEAVKLMFDVHSLDITKRSDILLQHGFINEAGLTEAGKTALKTSQYWAYAPLLSEQLNTGALSA</sequence>
<organism evidence="1 2">
    <name type="scientific">Vibrio diazotrophicus</name>
    <dbReference type="NCBI Taxonomy" id="685"/>
    <lineage>
        <taxon>Bacteria</taxon>
        <taxon>Pseudomonadati</taxon>
        <taxon>Pseudomonadota</taxon>
        <taxon>Gammaproteobacteria</taxon>
        <taxon>Vibrionales</taxon>
        <taxon>Vibrionaceae</taxon>
        <taxon>Vibrio</taxon>
    </lineage>
</organism>
<evidence type="ECO:0000313" key="1">
    <source>
        <dbReference type="EMBL" id="RAS64329.1"/>
    </source>
</evidence>
<dbReference type="EMBL" id="QLTR01000010">
    <property type="protein sequence ID" value="RAS64329.1"/>
    <property type="molecule type" value="Genomic_DNA"/>
</dbReference>
<dbReference type="Proteomes" id="UP000248729">
    <property type="component" value="Unassembled WGS sequence"/>
</dbReference>
<dbReference type="RefSeq" id="WP_112403822.1">
    <property type="nucleotide sequence ID" value="NZ_QLTR01000010.1"/>
</dbReference>
<dbReference type="AlphaFoldDB" id="A0A329EBN3"/>
<proteinExistence type="predicted"/>
<name>A0A329EBN3_VIBDI</name>
<gene>
    <name evidence="1" type="ORF">DET48_110115</name>
</gene>
<evidence type="ECO:0000313" key="2">
    <source>
        <dbReference type="Proteomes" id="UP000248729"/>
    </source>
</evidence>
<reference evidence="1 2" key="1">
    <citation type="submission" date="2018-06" db="EMBL/GenBank/DDBJ databases">
        <title>Freshwater and sediment microbial communities from various areas in North America, analyzing microbe dynamics in response to fracking.</title>
        <authorList>
            <person name="Lamendella R."/>
        </authorList>
    </citation>
    <scope>NUCLEOTIDE SEQUENCE [LARGE SCALE GENOMIC DNA]</scope>
    <source>
        <strain evidence="1 2">99A</strain>
    </source>
</reference>
<accession>A0A329EBN3</accession>
<comment type="caution">
    <text evidence="1">The sequence shown here is derived from an EMBL/GenBank/DDBJ whole genome shotgun (WGS) entry which is preliminary data.</text>
</comment>
<protein>
    <submittedName>
        <fullName evidence="1">Uncharacterized protein</fullName>
    </submittedName>
</protein>